<keyword evidence="3" id="KW-0808">Transferase</keyword>
<dbReference type="OrthoDB" id="524544at2759"/>
<dbReference type="RefSeq" id="XP_067920886.1">
    <property type="nucleotide sequence ID" value="XM_068067142.1"/>
</dbReference>
<gene>
    <name evidence="3" type="ORF">CSUI_006992</name>
</gene>
<dbReference type="GO" id="GO:0006655">
    <property type="term" value="P:phosphatidylglycerol biosynthetic process"/>
    <property type="evidence" value="ECO:0007669"/>
    <property type="project" value="TreeGrafter"/>
</dbReference>
<reference evidence="3 4" key="1">
    <citation type="journal article" date="2017" name="Int. J. Parasitol.">
        <title>The genome of the protozoan parasite Cystoisospora suis and a reverse vaccinology approach to identify vaccine candidates.</title>
        <authorList>
            <person name="Palmieri N."/>
            <person name="Shrestha A."/>
            <person name="Ruttkowski B."/>
            <person name="Beck T."/>
            <person name="Vogl C."/>
            <person name="Tomley F."/>
            <person name="Blake D.P."/>
            <person name="Joachim A."/>
        </authorList>
    </citation>
    <scope>NUCLEOTIDE SEQUENCE [LARGE SCALE GENOMIC DNA]</scope>
    <source>
        <strain evidence="3 4">Wien I</strain>
    </source>
</reference>
<keyword evidence="1" id="KW-0812">Transmembrane</keyword>
<evidence type="ECO:0000313" key="3">
    <source>
        <dbReference type="EMBL" id="PHJ19184.1"/>
    </source>
</evidence>
<dbReference type="EMBL" id="MIGC01003600">
    <property type="protein sequence ID" value="PHJ19184.1"/>
    <property type="molecule type" value="Genomic_DNA"/>
</dbReference>
<dbReference type="Pfam" id="PF01553">
    <property type="entry name" value="Acyltransferase"/>
    <property type="match status" value="1"/>
</dbReference>
<evidence type="ECO:0000256" key="1">
    <source>
        <dbReference type="SAM" id="Phobius"/>
    </source>
</evidence>
<protein>
    <submittedName>
        <fullName evidence="3">Acyltransferase domain-containing protein</fullName>
    </submittedName>
</protein>
<dbReference type="PANTHER" id="PTHR35695:SF1">
    <property type="entry name" value="GLYCEROL-3-PHOSPHATE ACYLTRANSFERASE, CHLOROPLASTIC"/>
    <property type="match status" value="1"/>
</dbReference>
<keyword evidence="3" id="KW-0012">Acyltransferase</keyword>
<dbReference type="VEuPathDB" id="ToxoDB:CSUI_006992"/>
<dbReference type="GeneID" id="94430353"/>
<accession>A0A2C6KS61</accession>
<dbReference type="GO" id="GO:0004366">
    <property type="term" value="F:glycerol-3-phosphate O-acyltransferase activity"/>
    <property type="evidence" value="ECO:0007669"/>
    <property type="project" value="InterPro"/>
</dbReference>
<keyword evidence="1" id="KW-1133">Transmembrane helix</keyword>
<dbReference type="PANTHER" id="PTHR35695">
    <property type="entry name" value="GLYCEROL-3-PHOSPHATE ACYLTRANSFERASE, CHLOROPLASTIC"/>
    <property type="match status" value="1"/>
</dbReference>
<dbReference type="InterPro" id="IPR002123">
    <property type="entry name" value="Plipid/glycerol_acylTrfase"/>
</dbReference>
<dbReference type="Proteomes" id="UP000221165">
    <property type="component" value="Unassembled WGS sequence"/>
</dbReference>
<dbReference type="InterPro" id="IPR016222">
    <property type="entry name" value="G3P_O-acylTrfase_chlp"/>
</dbReference>
<keyword evidence="4" id="KW-1185">Reference proteome</keyword>
<proteinExistence type="predicted"/>
<dbReference type="AlphaFoldDB" id="A0A2C6KS61"/>
<evidence type="ECO:0000259" key="2">
    <source>
        <dbReference type="Pfam" id="PF01553"/>
    </source>
</evidence>
<organism evidence="3 4">
    <name type="scientific">Cystoisospora suis</name>
    <dbReference type="NCBI Taxonomy" id="483139"/>
    <lineage>
        <taxon>Eukaryota</taxon>
        <taxon>Sar</taxon>
        <taxon>Alveolata</taxon>
        <taxon>Apicomplexa</taxon>
        <taxon>Conoidasida</taxon>
        <taxon>Coccidia</taxon>
        <taxon>Eucoccidiorida</taxon>
        <taxon>Eimeriorina</taxon>
        <taxon>Sarcocystidae</taxon>
        <taxon>Cystoisospora</taxon>
    </lineage>
</organism>
<dbReference type="SUPFAM" id="SSF69593">
    <property type="entry name" value="Glycerol-3-phosphate (1)-acyltransferase"/>
    <property type="match status" value="1"/>
</dbReference>
<name>A0A2C6KS61_9APIC</name>
<evidence type="ECO:0000313" key="4">
    <source>
        <dbReference type="Proteomes" id="UP000221165"/>
    </source>
</evidence>
<dbReference type="Gene3D" id="3.40.1130.10">
    <property type="entry name" value="Glycerol-3-phosphate (1)-acyltransferase"/>
    <property type="match status" value="1"/>
</dbReference>
<feature type="domain" description="Phospholipid/glycerol acyltransferase" evidence="2">
    <location>
        <begin position="670"/>
        <end position="791"/>
    </location>
</feature>
<comment type="caution">
    <text evidence="3">The sequence shown here is derived from an EMBL/GenBank/DDBJ whole genome shotgun (WGS) entry which is preliminary data.</text>
</comment>
<sequence>MAWTSAALSTEATVALSCSQSAVPSHRCVSQHSIPRNTVRVRRAPHFSAFSGGSLDSSVFIRASSRSQQRLPEKQLIATLSKARLSVKEAPVEGGHGCCLEWGLQSCWESEASRYSVTSLTQRLYRVRRSARELDGRRGLPKRPTMSLGFLIPGKHFIAFLYAFACFAFSLSFGIKLFTDAYDSSGECHTPVCLLGKRPPPRGGPPATPDPSLGFGLLGFTGVLVFAEGVKGPHTSASVPHSGLSSASSCRCPAARVGGEVCPSHWASHRSCLKPSRRSFSSGVSPRFSFPVRSSRQGVRVALQPQGFLSPLPEAPFFDILSSCSPARERTCAATLRAAVRQDRYLSFSDHSMQPPCDSTSCFGSPSIRGPMNGLSQSYRKRVLPLPRKSSAIPASTAFCAAPASSAATCFLRSGLGSRPFGVPGSVSSCPFSIAAAAPCSSSSPSYLTRAAFKAAAVQRSPSFASLFSHAALVRSLSSAPSSLASASPASSVVSDSTPSGQVPAWLPYSFPERLLPLPLRDSRSFEALRTARDHFRTLLRNDIVTPPPSCLLSSKNLDSDGSPTATTCTAPLTERHRDIFLGFADVYAAEVANSGTVTAQEYIDMLASIWQLAWIYAGYPFRPFHEAITTPFNFSEWSKKIWRPLVHLSTSKIVVPPSNLVSSPLGFIKEKLEAGDSVVFLSNHQTEPDPQVIKLVFEHLGEKDLGEQIVFVAGHKVREDHLSTPFSMACSLICVHSKKHVSNPQLPAEERHRRQRENVTAMAALQQLLEAGKNIIWVAPSGGRDRQNAEGRFSQPDAFDVKTVQMFRLLSKKVRHATGRKTHFFPMALFTAPICPPPQQVEQAVGEARTCARSPVGLAVGQPVVDDETLTHEEFTKRAEAEARRLYQLIIP</sequence>
<keyword evidence="1" id="KW-0472">Membrane</keyword>
<feature type="transmembrane region" description="Helical" evidence="1">
    <location>
        <begin position="157"/>
        <end position="178"/>
    </location>
</feature>